<evidence type="ECO:0000313" key="2">
    <source>
        <dbReference type="EMBL" id="CBY08690.1"/>
    </source>
</evidence>
<dbReference type="InParanoid" id="E4XAK6"/>
<dbReference type="EMBL" id="FN653032">
    <property type="protein sequence ID" value="CBY08690.1"/>
    <property type="molecule type" value="Genomic_DNA"/>
</dbReference>
<organism evidence="2">
    <name type="scientific">Oikopleura dioica</name>
    <name type="common">Tunicate</name>
    <dbReference type="NCBI Taxonomy" id="34765"/>
    <lineage>
        <taxon>Eukaryota</taxon>
        <taxon>Metazoa</taxon>
        <taxon>Chordata</taxon>
        <taxon>Tunicata</taxon>
        <taxon>Appendicularia</taxon>
        <taxon>Copelata</taxon>
        <taxon>Oikopleuridae</taxon>
        <taxon>Oikopleura</taxon>
    </lineage>
</organism>
<sequence length="406" mass="45731">MGLNRSDSAYYIRPRTTDYKIRTRRTEGASIHKPENVIEEDLGTVAQRIARLKSQDESFSGHDISGTWKKKKRSKSIENLDKLDSLEDKVRQNASVSTVDTTTEAANDDPSFRSSSLSSEKERQYFVGESESDSSSSSESSSEGELFELSKETTGVESSSFHFEDDHHKNLIERKYDQENQTADNEIEFTYKNDASMVQSTFPKAETESDDAEKHVKFQKSDDENVFDPHSRVEDREQNMSGADSVGAPLTSASSFYGNSVTDESPGYMLKTTTVFESQFDEQETFKDVNDHIFSHPSTTETSSISAAAVNRKQKFSGVEECLIEFEDHYEKTNPAPKALNITAVSRKIQPEPETTLNDPPFLHSRDTQQASQMENQQMTSLQIAFSAIRFSSTKAKTQHGELVRF</sequence>
<gene>
    <name evidence="2" type="ORF">GSOID_T00005276001</name>
</gene>
<dbReference type="Proteomes" id="UP000001307">
    <property type="component" value="Unassembled WGS sequence"/>
</dbReference>
<proteinExistence type="predicted"/>
<name>E4XAK6_OIKDI</name>
<dbReference type="AlphaFoldDB" id="E4XAK6"/>
<feature type="compositionally biased region" description="Basic and acidic residues" evidence="1">
    <location>
        <begin position="162"/>
        <end position="178"/>
    </location>
</feature>
<protein>
    <submittedName>
        <fullName evidence="2">Uncharacterized protein</fullName>
    </submittedName>
</protein>
<feature type="compositionally biased region" description="Basic and acidic residues" evidence="1">
    <location>
        <begin position="75"/>
        <end position="91"/>
    </location>
</feature>
<feature type="region of interest" description="Disordered" evidence="1">
    <location>
        <begin position="52"/>
        <end position="180"/>
    </location>
</feature>
<evidence type="ECO:0000313" key="3">
    <source>
        <dbReference type="Proteomes" id="UP000001307"/>
    </source>
</evidence>
<reference evidence="2" key="1">
    <citation type="journal article" date="2010" name="Science">
        <title>Plasticity of animal genome architecture unmasked by rapid evolution of a pelagic tunicate.</title>
        <authorList>
            <person name="Denoeud F."/>
            <person name="Henriet S."/>
            <person name="Mungpakdee S."/>
            <person name="Aury J.M."/>
            <person name="Da Silva C."/>
            <person name="Brinkmann H."/>
            <person name="Mikhaleva J."/>
            <person name="Olsen L.C."/>
            <person name="Jubin C."/>
            <person name="Canestro C."/>
            <person name="Bouquet J.M."/>
            <person name="Danks G."/>
            <person name="Poulain J."/>
            <person name="Campsteijn C."/>
            <person name="Adamski M."/>
            <person name="Cross I."/>
            <person name="Yadetie F."/>
            <person name="Muffato M."/>
            <person name="Louis A."/>
            <person name="Butcher S."/>
            <person name="Tsagkogeorga G."/>
            <person name="Konrad A."/>
            <person name="Singh S."/>
            <person name="Jensen M.F."/>
            <person name="Cong E.H."/>
            <person name="Eikeseth-Otteraa H."/>
            <person name="Noel B."/>
            <person name="Anthouard V."/>
            <person name="Porcel B.M."/>
            <person name="Kachouri-Lafond R."/>
            <person name="Nishino A."/>
            <person name="Ugolini M."/>
            <person name="Chourrout P."/>
            <person name="Nishida H."/>
            <person name="Aasland R."/>
            <person name="Huzurbazar S."/>
            <person name="Westhof E."/>
            <person name="Delsuc F."/>
            <person name="Lehrach H."/>
            <person name="Reinhardt R."/>
            <person name="Weissenbach J."/>
            <person name="Roy S.W."/>
            <person name="Artiguenave F."/>
            <person name="Postlethwait J.H."/>
            <person name="Manak J.R."/>
            <person name="Thompson E.M."/>
            <person name="Jaillon O."/>
            <person name="Du Pasquier L."/>
            <person name="Boudinot P."/>
            <person name="Liberles D.A."/>
            <person name="Volff J.N."/>
            <person name="Philippe H."/>
            <person name="Lenhard B."/>
            <person name="Roest Crollius H."/>
            <person name="Wincker P."/>
            <person name="Chourrout D."/>
        </authorList>
    </citation>
    <scope>NUCLEOTIDE SEQUENCE [LARGE SCALE GENOMIC DNA]</scope>
</reference>
<feature type="compositionally biased region" description="Low complexity" evidence="1">
    <location>
        <begin position="133"/>
        <end position="144"/>
    </location>
</feature>
<accession>E4XAK6</accession>
<evidence type="ECO:0000256" key="1">
    <source>
        <dbReference type="SAM" id="MobiDB-lite"/>
    </source>
</evidence>
<feature type="compositionally biased region" description="Polar residues" evidence="1">
    <location>
        <begin position="92"/>
        <end position="105"/>
    </location>
</feature>
<keyword evidence="3" id="KW-1185">Reference proteome</keyword>